<dbReference type="SUPFAM" id="SSF55073">
    <property type="entry name" value="Nucleotide cyclase"/>
    <property type="match status" value="1"/>
</dbReference>
<dbReference type="InterPro" id="IPR006675">
    <property type="entry name" value="HDIG_dom"/>
</dbReference>
<dbReference type="PROSITE" id="PS50887">
    <property type="entry name" value="GGDEF"/>
    <property type="match status" value="1"/>
</dbReference>
<dbReference type="InterPro" id="IPR050469">
    <property type="entry name" value="Diguanylate_Cyclase"/>
</dbReference>
<comment type="caution">
    <text evidence="7">The sequence shown here is derived from an EMBL/GenBank/DDBJ whole genome shotgun (WGS) entry which is preliminary data.</text>
</comment>
<dbReference type="Gene3D" id="1.10.3210.10">
    <property type="entry name" value="Hypothetical protein af1432"/>
    <property type="match status" value="1"/>
</dbReference>
<dbReference type="InterPro" id="IPR003018">
    <property type="entry name" value="GAF"/>
</dbReference>
<dbReference type="Gene3D" id="3.30.450.40">
    <property type="match status" value="1"/>
</dbReference>
<dbReference type="InterPro" id="IPR043128">
    <property type="entry name" value="Rev_trsase/Diguanyl_cyclase"/>
</dbReference>
<dbReference type="EMBL" id="PQCO01000236">
    <property type="protein sequence ID" value="PUE00008.1"/>
    <property type="molecule type" value="Genomic_DNA"/>
</dbReference>
<accession>A0A6N4DSW4</accession>
<dbReference type="Proteomes" id="UP000250928">
    <property type="component" value="Unassembled WGS sequence"/>
</dbReference>
<dbReference type="InterPro" id="IPR006674">
    <property type="entry name" value="HD_domain"/>
</dbReference>
<dbReference type="Pfam" id="PF08668">
    <property type="entry name" value="HDOD"/>
    <property type="match status" value="1"/>
</dbReference>
<comment type="catalytic activity">
    <reaction evidence="3">
        <text>2 GTP = 3',3'-c-di-GMP + 2 diphosphate</text>
        <dbReference type="Rhea" id="RHEA:24898"/>
        <dbReference type="ChEBI" id="CHEBI:33019"/>
        <dbReference type="ChEBI" id="CHEBI:37565"/>
        <dbReference type="ChEBI" id="CHEBI:58805"/>
        <dbReference type="EC" id="2.7.7.65"/>
    </reaction>
</comment>
<evidence type="ECO:0000313" key="8">
    <source>
        <dbReference type="Proteomes" id="UP000250928"/>
    </source>
</evidence>
<dbReference type="GO" id="GO:0005886">
    <property type="term" value="C:plasma membrane"/>
    <property type="evidence" value="ECO:0007669"/>
    <property type="project" value="TreeGrafter"/>
</dbReference>
<feature type="domain" description="HDOD" evidence="6">
    <location>
        <begin position="24"/>
        <end position="220"/>
    </location>
</feature>
<protein>
    <recommendedName>
        <fullName evidence="2">diguanylate cyclase</fullName>
        <ecNumber evidence="2">2.7.7.65</ecNumber>
    </recommendedName>
</protein>
<evidence type="ECO:0000256" key="3">
    <source>
        <dbReference type="ARBA" id="ARBA00034247"/>
    </source>
</evidence>
<dbReference type="CDD" id="cd00077">
    <property type="entry name" value="HDc"/>
    <property type="match status" value="1"/>
</dbReference>
<dbReference type="FunFam" id="3.30.70.270:FF:000001">
    <property type="entry name" value="Diguanylate cyclase domain protein"/>
    <property type="match status" value="1"/>
</dbReference>
<dbReference type="NCBIfam" id="TIGR00277">
    <property type="entry name" value="HDIG"/>
    <property type="match status" value="1"/>
</dbReference>
<dbReference type="GO" id="GO:1902201">
    <property type="term" value="P:negative regulation of bacterial-type flagellum-dependent cell motility"/>
    <property type="evidence" value="ECO:0007669"/>
    <property type="project" value="TreeGrafter"/>
</dbReference>
<dbReference type="SMART" id="SM00471">
    <property type="entry name" value="HDc"/>
    <property type="match status" value="1"/>
</dbReference>
<dbReference type="SUPFAM" id="SSF55781">
    <property type="entry name" value="GAF domain-like"/>
    <property type="match status" value="1"/>
</dbReference>
<evidence type="ECO:0000313" key="7">
    <source>
        <dbReference type="EMBL" id="PUE00008.1"/>
    </source>
</evidence>
<dbReference type="InterPro" id="IPR013976">
    <property type="entry name" value="HDOD"/>
</dbReference>
<evidence type="ECO:0000256" key="2">
    <source>
        <dbReference type="ARBA" id="ARBA00012528"/>
    </source>
</evidence>
<dbReference type="Gene3D" id="3.30.70.270">
    <property type="match status" value="1"/>
</dbReference>
<dbReference type="GO" id="GO:0043709">
    <property type="term" value="P:cell adhesion involved in single-species biofilm formation"/>
    <property type="evidence" value="ECO:0007669"/>
    <property type="project" value="TreeGrafter"/>
</dbReference>
<dbReference type="GO" id="GO:0052621">
    <property type="term" value="F:diguanylate cyclase activity"/>
    <property type="evidence" value="ECO:0007669"/>
    <property type="project" value="UniProtKB-EC"/>
</dbReference>
<dbReference type="InterPro" id="IPR029787">
    <property type="entry name" value="Nucleotide_cyclase"/>
</dbReference>
<gene>
    <name evidence="7" type="ORF">C3L24_09875</name>
</gene>
<dbReference type="InterPro" id="IPR003607">
    <property type="entry name" value="HD/PDEase_dom"/>
</dbReference>
<dbReference type="SMART" id="SM00267">
    <property type="entry name" value="GGDEF"/>
    <property type="match status" value="1"/>
</dbReference>
<feature type="domain" description="HD" evidence="5">
    <location>
        <begin position="119"/>
        <end position="245"/>
    </location>
</feature>
<evidence type="ECO:0000259" key="4">
    <source>
        <dbReference type="PROSITE" id="PS50887"/>
    </source>
</evidence>
<dbReference type="PROSITE" id="PS51833">
    <property type="entry name" value="HDOD"/>
    <property type="match status" value="1"/>
</dbReference>
<feature type="domain" description="GGDEF" evidence="4">
    <location>
        <begin position="518"/>
        <end position="652"/>
    </location>
</feature>
<dbReference type="EC" id="2.7.7.65" evidence="2"/>
<dbReference type="PANTHER" id="PTHR45138:SF9">
    <property type="entry name" value="DIGUANYLATE CYCLASE DGCM-RELATED"/>
    <property type="match status" value="1"/>
</dbReference>
<dbReference type="SUPFAM" id="SSF109604">
    <property type="entry name" value="HD-domain/PDEase-like"/>
    <property type="match status" value="1"/>
</dbReference>
<evidence type="ECO:0000259" key="5">
    <source>
        <dbReference type="PROSITE" id="PS51831"/>
    </source>
</evidence>
<dbReference type="PANTHER" id="PTHR45138">
    <property type="entry name" value="REGULATORY COMPONENTS OF SENSORY TRANSDUCTION SYSTEM"/>
    <property type="match status" value="1"/>
</dbReference>
<dbReference type="InterPro" id="IPR029016">
    <property type="entry name" value="GAF-like_dom_sf"/>
</dbReference>
<reference evidence="7 8" key="1">
    <citation type="submission" date="2018-01" db="EMBL/GenBank/DDBJ databases">
        <title>Novel co-symbiosis in the lucinid bivalve Phacoides pectinatus.</title>
        <authorList>
            <person name="Lim S.J."/>
            <person name="Davis B.G."/>
            <person name="Gill D.E."/>
            <person name="Engel A.S."/>
            <person name="Anderson L.C."/>
            <person name="Campbell B.J."/>
        </authorList>
    </citation>
    <scope>NUCLEOTIDE SEQUENCE [LARGE SCALE GENOMIC DNA]</scope>
    <source>
        <strain evidence="7">N3_P5</strain>
    </source>
</reference>
<organism evidence="7 8">
    <name type="scientific">Candidatus Sedimenticola endophacoides</name>
    <dbReference type="NCBI Taxonomy" id="2548426"/>
    <lineage>
        <taxon>Bacteria</taxon>
        <taxon>Pseudomonadati</taxon>
        <taxon>Pseudomonadota</taxon>
        <taxon>Gammaproteobacteria</taxon>
        <taxon>Chromatiales</taxon>
        <taxon>Sedimenticolaceae</taxon>
        <taxon>Sedimenticola</taxon>
    </lineage>
</organism>
<comment type="cofactor">
    <cofactor evidence="1">
        <name>Mg(2+)</name>
        <dbReference type="ChEBI" id="CHEBI:18420"/>
    </cofactor>
</comment>
<dbReference type="InterPro" id="IPR000160">
    <property type="entry name" value="GGDEF_dom"/>
</dbReference>
<dbReference type="NCBIfam" id="TIGR00254">
    <property type="entry name" value="GGDEF"/>
    <property type="match status" value="1"/>
</dbReference>
<evidence type="ECO:0000256" key="1">
    <source>
        <dbReference type="ARBA" id="ARBA00001946"/>
    </source>
</evidence>
<dbReference type="AlphaFoldDB" id="A0A6N4DSW4"/>
<name>A0A6N4DSW4_9GAMM</name>
<dbReference type="CDD" id="cd01949">
    <property type="entry name" value="GGDEF"/>
    <property type="match status" value="1"/>
</dbReference>
<proteinExistence type="predicted"/>
<sequence length="652" mass="72552">MSQLLNPPGRRELEQVLDRRLGDLPCLPAAITRLLELTREERDDITGLLRVLETEPAIAVRLLRLVNSAAYGVRRRIGALRDGIIILGFEAVRRLALELSVRSTIGHSRPGAAFNPLLYWRHAIAVASITRELARESATVDPETAYAAGLLHDIGKPLLESYGRISYSAFLDYLGPHPTLLIEQERRFIGLGHDTIGALYAAEINLPEQLIQAIRQHHQTSPENIGTSAAPLIALLSLADFIAWSHGYGSVAQNHPALLHPYVEQTLDLDSLDLEKLVRHMDHEVENAARLYHFTLPQPIKLRESLLRYNLTLGCLNSRLHHPEPRQETLLIPHHSLEQTAIISDTLHALRNDLGVERASLLLLDPRGRTLHLTACRNGVSDTPPHPDPIPLGPESGALLACLREKRKQRLSGQTPGERTLMQILGTKQISLIPVPGQHRMIGLLELDNGNSGRAIEDDTLGAAERIAQELGLGLEHAQLLEYSRQRASIDPLTELPNRSSLDTELKQRIAEARHGTRPLALAMLDIDRFKRFNDNFGHPAGDNVLKLIARTLQQTTRETNSVARYGGEEFTAILPGTTREQAIEYCQRLRRAIAKIGRLLTPRFPGEPLTISIGIALLHPTDTPATLLARADHALYRAKQRGRDRIELDDQ</sequence>
<dbReference type="Pfam" id="PF00990">
    <property type="entry name" value="GGDEF"/>
    <property type="match status" value="1"/>
</dbReference>
<dbReference type="PROSITE" id="PS51831">
    <property type="entry name" value="HD"/>
    <property type="match status" value="1"/>
</dbReference>
<dbReference type="SMART" id="SM00065">
    <property type="entry name" value="GAF"/>
    <property type="match status" value="1"/>
</dbReference>
<evidence type="ECO:0000259" key="6">
    <source>
        <dbReference type="PROSITE" id="PS51833"/>
    </source>
</evidence>